<dbReference type="Gene3D" id="3.40.50.1220">
    <property type="entry name" value="TPP-binding domain"/>
    <property type="match status" value="1"/>
</dbReference>
<dbReference type="AlphaFoldDB" id="A0AAW0E3K4"/>
<evidence type="ECO:0000256" key="3">
    <source>
        <dbReference type="ARBA" id="ARBA00022679"/>
    </source>
</evidence>
<dbReference type="InterPro" id="IPR015943">
    <property type="entry name" value="WD40/YVTN_repeat-like_dom_sf"/>
</dbReference>
<evidence type="ECO:0000313" key="9">
    <source>
        <dbReference type="Proteomes" id="UP001383192"/>
    </source>
</evidence>
<evidence type="ECO:0000256" key="2">
    <source>
        <dbReference type="ARBA" id="ARBA00006924"/>
    </source>
</evidence>
<keyword evidence="4" id="KW-0520">NAD</keyword>
<dbReference type="GO" id="GO:0017136">
    <property type="term" value="F:histone deacetylase activity, NAD-dependent"/>
    <property type="evidence" value="ECO:0007669"/>
    <property type="project" value="TreeGrafter"/>
</dbReference>
<dbReference type="InterPro" id="IPR026591">
    <property type="entry name" value="Sirtuin_cat_small_dom_sf"/>
</dbReference>
<keyword evidence="3" id="KW-0808">Transferase</keyword>
<keyword evidence="6" id="KW-0479">Metal-binding</keyword>
<evidence type="ECO:0000259" key="7">
    <source>
        <dbReference type="PROSITE" id="PS50305"/>
    </source>
</evidence>
<dbReference type="Proteomes" id="UP001383192">
    <property type="component" value="Unassembled WGS sequence"/>
</dbReference>
<dbReference type="GO" id="GO:0070403">
    <property type="term" value="F:NAD+ binding"/>
    <property type="evidence" value="ECO:0007669"/>
    <property type="project" value="InterPro"/>
</dbReference>
<evidence type="ECO:0000256" key="6">
    <source>
        <dbReference type="PROSITE-ProRule" id="PRU00236"/>
    </source>
</evidence>
<organism evidence="8 9">
    <name type="scientific">Paramarasmius palmivorus</name>
    <dbReference type="NCBI Taxonomy" id="297713"/>
    <lineage>
        <taxon>Eukaryota</taxon>
        <taxon>Fungi</taxon>
        <taxon>Dikarya</taxon>
        <taxon>Basidiomycota</taxon>
        <taxon>Agaricomycotina</taxon>
        <taxon>Agaricomycetes</taxon>
        <taxon>Agaricomycetidae</taxon>
        <taxon>Agaricales</taxon>
        <taxon>Marasmiineae</taxon>
        <taxon>Marasmiaceae</taxon>
        <taxon>Paramarasmius</taxon>
    </lineage>
</organism>
<comment type="subcellular location">
    <subcellularLocation>
        <location evidence="1">Mitochondrion</location>
    </subcellularLocation>
</comment>
<dbReference type="Gene3D" id="3.30.1600.10">
    <property type="entry name" value="SIR2/SIRT2 'Small Domain"/>
    <property type="match status" value="1"/>
</dbReference>
<dbReference type="GO" id="GO:0005739">
    <property type="term" value="C:mitochondrion"/>
    <property type="evidence" value="ECO:0007669"/>
    <property type="project" value="UniProtKB-SubCell"/>
</dbReference>
<accession>A0AAW0E3K4</accession>
<dbReference type="InterPro" id="IPR029035">
    <property type="entry name" value="DHS-like_NAD/FAD-binding_dom"/>
</dbReference>
<feature type="domain" description="Deacetylase sirtuin-type" evidence="7">
    <location>
        <begin position="6"/>
        <end position="304"/>
    </location>
</feature>
<dbReference type="GO" id="GO:0046872">
    <property type="term" value="F:metal ion binding"/>
    <property type="evidence" value="ECO:0007669"/>
    <property type="project" value="UniProtKB-KW"/>
</dbReference>
<sequence length="725" mass="76147">MSDVSAEQTSLQVIPFREALKASNNIVILAGAGLSAASGIPTFRDGGGMWRSLDATSLATPEAFDVNPSLVWQFYHYRRRIALSAQPNIAHHIIAKLLVPTHLKKVAPNAESCHLITQNVDGLSTISLQEHCGEMHSKKKNTPKTSILEMHGRLFDINCTNADCGYSREDRSASICPSLVATDEASHSLQDAGSINRDIPFDQLPRCERCGALARPGVVWFGEKPHHVDEINLLVFKADMILVIGTSSTVRPASTFAYRVKRRGGKVAIFNLESSQQDEAADFVFTGACEEPLFFPPLPQFGFIAMFKLSINTILVSGLVLSVVSACPTPGGGNNASLHLGPSQGNAVGAAYFITNGMDGNYVVSADIDVEGKLSIRKATATGGVRSHGITANGPTGVDPLFSQGAVVVHQATNLLATVNAGSNTVSLFSIDPASPSTLKPVGTPIPSGGEFPASVAFNKAGDVLCVLNGGAKNGVGCFKVDGANGLSVVENGIRSLNLNQTTPGNGTSGGTVSQILFSEDDKQVIAAVKGTPDFAGFLALWDIDCEGKLSEEFQSIETSEDGTRPFSVSLIPEKNAVLSADPTIGYQVFDLGSKQATPFNVTGQAAICWSSYSSTTGNFYLTDAGMSIVNEVSVDDSLQGTLVKQYQLPANSSTLDNAVASINGNDYLYVLSAAATAVDVLSLGSEAAQASTVQRLDIAGPGSAAGLKIDAFYLQGMATFVKPN</sequence>
<name>A0AAW0E3K4_9AGAR</name>
<feature type="binding site" evidence="6">
    <location>
        <position position="207"/>
    </location>
    <ligand>
        <name>Zn(2+)</name>
        <dbReference type="ChEBI" id="CHEBI:29105"/>
    </ligand>
</feature>
<dbReference type="EMBL" id="JAYKXP010000004">
    <property type="protein sequence ID" value="KAK7059161.1"/>
    <property type="molecule type" value="Genomic_DNA"/>
</dbReference>
<reference evidence="8 9" key="1">
    <citation type="submission" date="2024-01" db="EMBL/GenBank/DDBJ databases">
        <title>A draft genome for a cacao thread blight-causing isolate of Paramarasmius palmivorus.</title>
        <authorList>
            <person name="Baruah I.K."/>
            <person name="Bukari Y."/>
            <person name="Amoako-Attah I."/>
            <person name="Meinhardt L.W."/>
            <person name="Bailey B.A."/>
            <person name="Cohen S.P."/>
        </authorList>
    </citation>
    <scope>NUCLEOTIDE SEQUENCE [LARGE SCALE GENOMIC DNA]</scope>
    <source>
        <strain evidence="8 9">GH-12</strain>
    </source>
</reference>
<gene>
    <name evidence="8" type="ORF">VNI00_001788</name>
</gene>
<dbReference type="SUPFAM" id="SSF51004">
    <property type="entry name" value="C-terminal (heme d1) domain of cytochrome cd1-nitrite reductase"/>
    <property type="match status" value="1"/>
</dbReference>
<dbReference type="SUPFAM" id="SSF52467">
    <property type="entry name" value="DHS-like NAD/FAD-binding domain"/>
    <property type="match status" value="1"/>
</dbReference>
<dbReference type="GO" id="GO:0005634">
    <property type="term" value="C:nucleus"/>
    <property type="evidence" value="ECO:0007669"/>
    <property type="project" value="TreeGrafter"/>
</dbReference>
<evidence type="ECO:0000256" key="4">
    <source>
        <dbReference type="ARBA" id="ARBA00023027"/>
    </source>
</evidence>
<feature type="active site" description="Proton acceptor" evidence="6">
    <location>
        <position position="151"/>
    </location>
</feature>
<proteinExistence type="inferred from homology"/>
<dbReference type="PANTHER" id="PTHR11085:SF10">
    <property type="entry name" value="NAD-DEPENDENT PROTEIN DEACYLASE SIRTUIN-5, MITOCHONDRIAL-RELATED"/>
    <property type="match status" value="1"/>
</dbReference>
<comment type="similarity">
    <text evidence="2">Belongs to the sirtuin family. Class I subfamily.</text>
</comment>
<dbReference type="InterPro" id="IPR026590">
    <property type="entry name" value="Ssirtuin_cat_dom"/>
</dbReference>
<feature type="binding site" evidence="6">
    <location>
        <position position="210"/>
    </location>
    <ligand>
        <name>Zn(2+)</name>
        <dbReference type="ChEBI" id="CHEBI:29105"/>
    </ligand>
</feature>
<dbReference type="Pfam" id="PF02146">
    <property type="entry name" value="SIR2"/>
    <property type="match status" value="1"/>
</dbReference>
<comment type="caution">
    <text evidence="8">The sequence shown here is derived from an EMBL/GenBank/DDBJ whole genome shotgun (WGS) entry which is preliminary data.</text>
</comment>
<dbReference type="Gene3D" id="2.130.10.10">
    <property type="entry name" value="YVTN repeat-like/Quinoprotein amine dehydrogenase"/>
    <property type="match status" value="1"/>
</dbReference>
<keyword evidence="9" id="KW-1185">Reference proteome</keyword>
<feature type="binding site" evidence="6">
    <location>
        <position position="164"/>
    </location>
    <ligand>
        <name>Zn(2+)</name>
        <dbReference type="ChEBI" id="CHEBI:29105"/>
    </ligand>
</feature>
<dbReference type="InterPro" id="IPR011048">
    <property type="entry name" value="Haem_d1_sf"/>
</dbReference>
<evidence type="ECO:0000256" key="1">
    <source>
        <dbReference type="ARBA" id="ARBA00004173"/>
    </source>
</evidence>
<keyword evidence="6" id="KW-0862">Zinc</keyword>
<dbReference type="InterPro" id="IPR003000">
    <property type="entry name" value="Sirtuin"/>
</dbReference>
<dbReference type="PROSITE" id="PS50305">
    <property type="entry name" value="SIRTUIN"/>
    <property type="match status" value="1"/>
</dbReference>
<feature type="binding site" evidence="6">
    <location>
        <position position="159"/>
    </location>
    <ligand>
        <name>Zn(2+)</name>
        <dbReference type="ChEBI" id="CHEBI:29105"/>
    </ligand>
</feature>
<dbReference type="InterPro" id="IPR050134">
    <property type="entry name" value="NAD-dep_sirtuin_deacylases"/>
</dbReference>
<keyword evidence="5" id="KW-0496">Mitochondrion</keyword>
<protein>
    <recommendedName>
        <fullName evidence="7">Deacetylase sirtuin-type domain-containing protein</fullName>
    </recommendedName>
</protein>
<evidence type="ECO:0000313" key="8">
    <source>
        <dbReference type="EMBL" id="KAK7059161.1"/>
    </source>
</evidence>
<dbReference type="PANTHER" id="PTHR11085">
    <property type="entry name" value="NAD-DEPENDENT PROTEIN DEACYLASE SIRTUIN-5, MITOCHONDRIAL-RELATED"/>
    <property type="match status" value="1"/>
</dbReference>
<evidence type="ECO:0000256" key="5">
    <source>
        <dbReference type="ARBA" id="ARBA00023128"/>
    </source>
</evidence>